<evidence type="ECO:0000256" key="3">
    <source>
        <dbReference type="ARBA" id="ARBA00023157"/>
    </source>
</evidence>
<proteinExistence type="predicted"/>
<dbReference type="InterPro" id="IPR050553">
    <property type="entry name" value="Thioredoxin_ResA/DsbE_sf"/>
</dbReference>
<dbReference type="PROSITE" id="PS00194">
    <property type="entry name" value="THIOREDOXIN_1"/>
    <property type="match status" value="1"/>
</dbReference>
<organism evidence="7 8">
    <name type="scientific">Sphingobacterium oryzagri</name>
    <dbReference type="NCBI Taxonomy" id="3025669"/>
    <lineage>
        <taxon>Bacteria</taxon>
        <taxon>Pseudomonadati</taxon>
        <taxon>Bacteroidota</taxon>
        <taxon>Sphingobacteriia</taxon>
        <taxon>Sphingobacteriales</taxon>
        <taxon>Sphingobacteriaceae</taxon>
        <taxon>Sphingobacterium</taxon>
    </lineage>
</organism>
<keyword evidence="4" id="KW-0676">Redox-active center</keyword>
<sequence>MKKGLLLICLCLALGVASAQEWKVGLQQLVPSFVLKNKQGQTVSIDSLRGKVVLINFFATWCPPCRAELPRLQAEVWDKWSKRDDFYVMVLAREEGWDKLDPFIANTGYTFPIFPDLKREVFSLFAESQIPRNVLIDQEGKIIYQSIGYEAAEFTGLVKLIEKTLAK</sequence>
<dbReference type="PROSITE" id="PS51352">
    <property type="entry name" value="THIOREDOXIN_2"/>
    <property type="match status" value="1"/>
</dbReference>
<dbReference type="Pfam" id="PF00578">
    <property type="entry name" value="AhpC-TSA"/>
    <property type="match status" value="1"/>
</dbReference>
<dbReference type="InterPro" id="IPR036249">
    <property type="entry name" value="Thioredoxin-like_sf"/>
</dbReference>
<dbReference type="PANTHER" id="PTHR42852:SF6">
    <property type="entry name" value="THIOL:DISULFIDE INTERCHANGE PROTEIN DSBE"/>
    <property type="match status" value="1"/>
</dbReference>
<gene>
    <name evidence="7" type="ORF">PQ465_02345</name>
</gene>
<feature type="domain" description="Thioredoxin" evidence="6">
    <location>
        <begin position="24"/>
        <end position="166"/>
    </location>
</feature>
<accession>A0ABY7WHY5</accession>
<evidence type="ECO:0000256" key="5">
    <source>
        <dbReference type="SAM" id="SignalP"/>
    </source>
</evidence>
<dbReference type="SUPFAM" id="SSF52833">
    <property type="entry name" value="Thioredoxin-like"/>
    <property type="match status" value="1"/>
</dbReference>
<dbReference type="InterPro" id="IPR013766">
    <property type="entry name" value="Thioredoxin_domain"/>
</dbReference>
<keyword evidence="8" id="KW-1185">Reference proteome</keyword>
<dbReference type="CDD" id="cd02966">
    <property type="entry name" value="TlpA_like_family"/>
    <property type="match status" value="1"/>
</dbReference>
<protein>
    <submittedName>
        <fullName evidence="7">TlpA disulfide reductase family protein</fullName>
    </submittedName>
</protein>
<dbReference type="InterPro" id="IPR017937">
    <property type="entry name" value="Thioredoxin_CS"/>
</dbReference>
<dbReference type="Proteomes" id="UP001221558">
    <property type="component" value="Chromosome"/>
</dbReference>
<evidence type="ECO:0000256" key="1">
    <source>
        <dbReference type="ARBA" id="ARBA00004196"/>
    </source>
</evidence>
<comment type="subcellular location">
    <subcellularLocation>
        <location evidence="1">Cell envelope</location>
    </subcellularLocation>
</comment>
<keyword evidence="3" id="KW-1015">Disulfide bond</keyword>
<evidence type="ECO:0000313" key="8">
    <source>
        <dbReference type="Proteomes" id="UP001221558"/>
    </source>
</evidence>
<evidence type="ECO:0000256" key="2">
    <source>
        <dbReference type="ARBA" id="ARBA00022748"/>
    </source>
</evidence>
<reference evidence="7 8" key="1">
    <citation type="submission" date="2023-02" db="EMBL/GenBank/DDBJ databases">
        <title>Genome sequence of Sphingobacterium sp. KACC 22765.</title>
        <authorList>
            <person name="Kim S."/>
            <person name="Heo J."/>
            <person name="Kwon S.-W."/>
        </authorList>
    </citation>
    <scope>NUCLEOTIDE SEQUENCE [LARGE SCALE GENOMIC DNA]</scope>
    <source>
        <strain evidence="7 8">KACC 22765</strain>
    </source>
</reference>
<keyword evidence="2" id="KW-0201">Cytochrome c-type biogenesis</keyword>
<dbReference type="PANTHER" id="PTHR42852">
    <property type="entry name" value="THIOL:DISULFIDE INTERCHANGE PROTEIN DSBE"/>
    <property type="match status" value="1"/>
</dbReference>
<evidence type="ECO:0000313" key="7">
    <source>
        <dbReference type="EMBL" id="WDF69232.1"/>
    </source>
</evidence>
<feature type="signal peptide" evidence="5">
    <location>
        <begin position="1"/>
        <end position="19"/>
    </location>
</feature>
<evidence type="ECO:0000259" key="6">
    <source>
        <dbReference type="PROSITE" id="PS51352"/>
    </source>
</evidence>
<keyword evidence="5" id="KW-0732">Signal</keyword>
<dbReference type="Gene3D" id="3.40.30.10">
    <property type="entry name" value="Glutaredoxin"/>
    <property type="match status" value="1"/>
</dbReference>
<feature type="chain" id="PRO_5046919875" evidence="5">
    <location>
        <begin position="20"/>
        <end position="167"/>
    </location>
</feature>
<evidence type="ECO:0000256" key="4">
    <source>
        <dbReference type="ARBA" id="ARBA00023284"/>
    </source>
</evidence>
<name>A0ABY7WHY5_9SPHI</name>
<dbReference type="EMBL" id="CP117880">
    <property type="protein sequence ID" value="WDF69232.1"/>
    <property type="molecule type" value="Genomic_DNA"/>
</dbReference>
<dbReference type="RefSeq" id="WP_274267957.1">
    <property type="nucleotide sequence ID" value="NZ_CP117880.1"/>
</dbReference>
<dbReference type="InterPro" id="IPR000866">
    <property type="entry name" value="AhpC/TSA"/>
</dbReference>